<reference evidence="1" key="1">
    <citation type="submission" date="2018-02" db="EMBL/GenBank/DDBJ databases">
        <title>Rhizophora mucronata_Transcriptome.</title>
        <authorList>
            <person name="Meera S.P."/>
            <person name="Sreeshan A."/>
            <person name="Augustine A."/>
        </authorList>
    </citation>
    <scope>NUCLEOTIDE SEQUENCE</scope>
    <source>
        <tissue evidence="1">Leaf</tissue>
    </source>
</reference>
<sequence>MLKPIGFLVFLETYIWLQISEC</sequence>
<accession>A0A2P2NI13</accession>
<name>A0A2P2NI13_RHIMU</name>
<organism evidence="1">
    <name type="scientific">Rhizophora mucronata</name>
    <name type="common">Asiatic mangrove</name>
    <dbReference type="NCBI Taxonomy" id="61149"/>
    <lineage>
        <taxon>Eukaryota</taxon>
        <taxon>Viridiplantae</taxon>
        <taxon>Streptophyta</taxon>
        <taxon>Embryophyta</taxon>
        <taxon>Tracheophyta</taxon>
        <taxon>Spermatophyta</taxon>
        <taxon>Magnoliopsida</taxon>
        <taxon>eudicotyledons</taxon>
        <taxon>Gunneridae</taxon>
        <taxon>Pentapetalae</taxon>
        <taxon>rosids</taxon>
        <taxon>fabids</taxon>
        <taxon>Malpighiales</taxon>
        <taxon>Rhizophoraceae</taxon>
        <taxon>Rhizophora</taxon>
    </lineage>
</organism>
<dbReference type="AlphaFoldDB" id="A0A2P2NI13"/>
<dbReference type="EMBL" id="GGEC01061632">
    <property type="protein sequence ID" value="MBX42116.1"/>
    <property type="molecule type" value="Transcribed_RNA"/>
</dbReference>
<evidence type="ECO:0000313" key="1">
    <source>
        <dbReference type="EMBL" id="MBX42116.1"/>
    </source>
</evidence>
<protein>
    <submittedName>
        <fullName evidence="1">Uncharacterized protein</fullName>
    </submittedName>
</protein>
<proteinExistence type="predicted"/>